<protein>
    <submittedName>
        <fullName evidence="1">Uncharacterized protein</fullName>
    </submittedName>
</protein>
<dbReference type="EMBL" id="HACG01018037">
    <property type="protein sequence ID" value="CEK64902.1"/>
    <property type="molecule type" value="Transcribed_RNA"/>
</dbReference>
<organism evidence="1">
    <name type="scientific">Arion vulgaris</name>
    <dbReference type="NCBI Taxonomy" id="1028688"/>
    <lineage>
        <taxon>Eukaryota</taxon>
        <taxon>Metazoa</taxon>
        <taxon>Spiralia</taxon>
        <taxon>Lophotrochozoa</taxon>
        <taxon>Mollusca</taxon>
        <taxon>Gastropoda</taxon>
        <taxon>Heterobranchia</taxon>
        <taxon>Euthyneura</taxon>
        <taxon>Panpulmonata</taxon>
        <taxon>Eupulmonata</taxon>
        <taxon>Stylommatophora</taxon>
        <taxon>Helicina</taxon>
        <taxon>Arionoidea</taxon>
        <taxon>Arionidae</taxon>
        <taxon>Arion</taxon>
    </lineage>
</organism>
<proteinExistence type="predicted"/>
<accession>A0A0B6Z962</accession>
<reference evidence="1" key="1">
    <citation type="submission" date="2014-12" db="EMBL/GenBank/DDBJ databases">
        <title>Insight into the proteome of Arion vulgaris.</title>
        <authorList>
            <person name="Aradska J."/>
            <person name="Bulat T."/>
            <person name="Smidak R."/>
            <person name="Sarate P."/>
            <person name="Gangsoo J."/>
            <person name="Sialana F."/>
            <person name="Bilban M."/>
            <person name="Lubec G."/>
        </authorList>
    </citation>
    <scope>NUCLEOTIDE SEQUENCE</scope>
    <source>
        <tissue evidence="1">Skin</tissue>
    </source>
</reference>
<evidence type="ECO:0000313" key="1">
    <source>
        <dbReference type="EMBL" id="CEK64902.1"/>
    </source>
</evidence>
<dbReference type="AlphaFoldDB" id="A0A0B6Z962"/>
<gene>
    <name evidence="1" type="primary">ORF53281</name>
</gene>
<name>A0A0B6Z962_9EUPU</name>
<sequence>MYPSQMHPSEVAETPIYEEIGNTAKSKVTNKEDNADIYDENSQAHTNSQGHSNIKDRYQDNKHIAVAKPRKTPRNNKVIQETTEGYIQAQPKEYSV</sequence>